<dbReference type="SUPFAM" id="SSF54928">
    <property type="entry name" value="RNA-binding domain, RBD"/>
    <property type="match status" value="1"/>
</dbReference>
<keyword evidence="1" id="KW-0677">Repeat</keyword>
<dbReference type="InterPro" id="IPR012677">
    <property type="entry name" value="Nucleotide-bd_a/b_plait_sf"/>
</dbReference>
<dbReference type="PANTHER" id="PTHR23236:SF119">
    <property type="entry name" value="NUCLEAR RNA-BINDING PROTEIN SART-3"/>
    <property type="match status" value="1"/>
</dbReference>
<feature type="domain" description="RRM" evidence="5">
    <location>
        <begin position="86"/>
        <end position="160"/>
    </location>
</feature>
<dbReference type="Gene3D" id="3.30.70.330">
    <property type="match status" value="1"/>
</dbReference>
<organism evidence="6 7">
    <name type="scientific">Orchesella cincta</name>
    <name type="common">Springtail</name>
    <name type="synonym">Podura cincta</name>
    <dbReference type="NCBI Taxonomy" id="48709"/>
    <lineage>
        <taxon>Eukaryota</taxon>
        <taxon>Metazoa</taxon>
        <taxon>Ecdysozoa</taxon>
        <taxon>Arthropoda</taxon>
        <taxon>Hexapoda</taxon>
        <taxon>Collembola</taxon>
        <taxon>Entomobryomorpha</taxon>
        <taxon>Entomobryoidea</taxon>
        <taxon>Orchesellidae</taxon>
        <taxon>Orchesellinae</taxon>
        <taxon>Orchesella</taxon>
    </lineage>
</organism>
<dbReference type="EMBL" id="LJIJ01007502">
    <property type="protein sequence ID" value="ODM86717.1"/>
    <property type="molecule type" value="Genomic_DNA"/>
</dbReference>
<evidence type="ECO:0000313" key="7">
    <source>
        <dbReference type="Proteomes" id="UP000094527"/>
    </source>
</evidence>
<keyword evidence="7" id="KW-1185">Reference proteome</keyword>
<evidence type="ECO:0000256" key="4">
    <source>
        <dbReference type="SAM" id="MobiDB-lite"/>
    </source>
</evidence>
<dbReference type="AlphaFoldDB" id="A0A1D2M178"/>
<evidence type="ECO:0000313" key="6">
    <source>
        <dbReference type="EMBL" id="ODM86717.1"/>
    </source>
</evidence>
<dbReference type="InterPro" id="IPR000504">
    <property type="entry name" value="RRM_dom"/>
</dbReference>
<evidence type="ECO:0000256" key="2">
    <source>
        <dbReference type="ARBA" id="ARBA00022884"/>
    </source>
</evidence>
<accession>A0A1D2M178</accession>
<comment type="caution">
    <text evidence="6">The sequence shown here is derived from an EMBL/GenBank/DDBJ whole genome shotgun (WGS) entry which is preliminary data.</text>
</comment>
<protein>
    <submittedName>
        <fullName evidence="6">Nuclear and cytoplasmic polyadenylated RNA-binding protein PUB1</fullName>
    </submittedName>
</protein>
<dbReference type="PANTHER" id="PTHR23236">
    <property type="entry name" value="EUKARYOTIC TRANSLATION INITIATION FACTOR 4B/4H"/>
    <property type="match status" value="1"/>
</dbReference>
<dbReference type="Proteomes" id="UP000094527">
    <property type="component" value="Unassembled WGS sequence"/>
</dbReference>
<dbReference type="SMART" id="SM00360">
    <property type="entry name" value="RRM"/>
    <property type="match status" value="1"/>
</dbReference>
<reference evidence="6 7" key="1">
    <citation type="journal article" date="2016" name="Genome Biol. Evol.">
        <title>Gene Family Evolution Reflects Adaptation to Soil Environmental Stressors in the Genome of the Collembolan Orchesella cincta.</title>
        <authorList>
            <person name="Faddeeva-Vakhrusheva A."/>
            <person name="Derks M.F."/>
            <person name="Anvar S.Y."/>
            <person name="Agamennone V."/>
            <person name="Suring W."/>
            <person name="Smit S."/>
            <person name="van Straalen N.M."/>
            <person name="Roelofs D."/>
        </authorList>
    </citation>
    <scope>NUCLEOTIDE SEQUENCE [LARGE SCALE GENOMIC DNA]</scope>
    <source>
        <tissue evidence="6">Mixed pool</tissue>
    </source>
</reference>
<dbReference type="OrthoDB" id="10044938at2759"/>
<evidence type="ECO:0000256" key="1">
    <source>
        <dbReference type="ARBA" id="ARBA00022737"/>
    </source>
</evidence>
<feature type="region of interest" description="Disordered" evidence="4">
    <location>
        <begin position="22"/>
        <end position="50"/>
    </location>
</feature>
<name>A0A1D2M178_ORCCI</name>
<keyword evidence="2 3" id="KW-0694">RNA-binding</keyword>
<dbReference type="InterPro" id="IPR035979">
    <property type="entry name" value="RBD_domain_sf"/>
</dbReference>
<dbReference type="Pfam" id="PF00076">
    <property type="entry name" value="RRM_1"/>
    <property type="match status" value="1"/>
</dbReference>
<dbReference type="GO" id="GO:0003723">
    <property type="term" value="F:RNA binding"/>
    <property type="evidence" value="ECO:0007669"/>
    <property type="project" value="UniProtKB-UniRule"/>
</dbReference>
<proteinExistence type="predicted"/>
<evidence type="ECO:0000259" key="5">
    <source>
        <dbReference type="PROSITE" id="PS50102"/>
    </source>
</evidence>
<dbReference type="STRING" id="48709.A0A1D2M178"/>
<sequence>MIDDTEACSDLTNCEQLDKTEEAEVTKKDMTTPAEVTEPDSVACDTTAEPDPTTCEISYPLATGSVSEGNLGRTSINGSKNKFGNRKLYVGNVSNEVTEDGLREFFSENGLDEDVIVKVILRNGYAFVECRDSEIATVAVEKCNAKTFMNTVLRVEPAERPEFRPRMASRQRSTSQLLVKNCKNVEL</sequence>
<dbReference type="PROSITE" id="PS50102">
    <property type="entry name" value="RRM"/>
    <property type="match status" value="1"/>
</dbReference>
<evidence type="ECO:0000256" key="3">
    <source>
        <dbReference type="PROSITE-ProRule" id="PRU00176"/>
    </source>
</evidence>
<gene>
    <name evidence="6" type="ORF">Ocin01_19965</name>
</gene>